<dbReference type="EMBL" id="DS028099">
    <property type="protein sequence ID" value="KMP09283.1"/>
    <property type="molecule type" value="Genomic_DNA"/>
</dbReference>
<organism evidence="3 4">
    <name type="scientific">Coccidioides immitis RMSCC 2394</name>
    <dbReference type="NCBI Taxonomy" id="404692"/>
    <lineage>
        <taxon>Eukaryota</taxon>
        <taxon>Fungi</taxon>
        <taxon>Dikarya</taxon>
        <taxon>Ascomycota</taxon>
        <taxon>Pezizomycotina</taxon>
        <taxon>Eurotiomycetes</taxon>
        <taxon>Eurotiomycetidae</taxon>
        <taxon>Onygenales</taxon>
        <taxon>Onygenaceae</taxon>
        <taxon>Coccidioides</taxon>
    </lineage>
</organism>
<feature type="compositionally biased region" description="Low complexity" evidence="1">
    <location>
        <begin position="14"/>
        <end position="27"/>
    </location>
</feature>
<sequence length="307" mass="33636">MTERQQLCVSKETPSPSGEPSNSSLSSAASAHSGVKFILEPSIAIIENSSGVSKQNSVRMATQLYESFTADQITDAMLDEAAKLFSENYGIWGKQSRCPGKPVKLSGHRLREQYLPEASASLHVRVTVDGNLAGSAFACRWKHDGKNVCWITQLVVDRDYRERGLAGGLLRSIRSDGDDIYGIMSSHPAACLAAASAFGTSIERVSLNFIAENAEAIMKVSPISYVREAKLCGSLFEPEDPTGLICGVNTGFFVDHEEPLEALKMVKETWVWPFGDLLDGHEYLLVLPAKHRRSRSRSSKPKRDMPS</sequence>
<dbReference type="STRING" id="404692.A0A0J6YQN5"/>
<evidence type="ECO:0000256" key="1">
    <source>
        <dbReference type="SAM" id="MobiDB-lite"/>
    </source>
</evidence>
<dbReference type="OrthoDB" id="2019666at2759"/>
<dbReference type="InterPro" id="IPR016181">
    <property type="entry name" value="Acyl_CoA_acyltransferase"/>
</dbReference>
<dbReference type="Gene3D" id="3.40.630.30">
    <property type="match status" value="1"/>
</dbReference>
<name>A0A0J6YQN5_COCIT</name>
<feature type="domain" description="N-acetyltransferase" evidence="2">
    <location>
        <begin position="106"/>
        <end position="172"/>
    </location>
</feature>
<dbReference type="GO" id="GO:0016747">
    <property type="term" value="F:acyltransferase activity, transferring groups other than amino-acyl groups"/>
    <property type="evidence" value="ECO:0007669"/>
    <property type="project" value="InterPro"/>
</dbReference>
<evidence type="ECO:0000313" key="4">
    <source>
        <dbReference type="Proteomes" id="UP000054565"/>
    </source>
</evidence>
<protein>
    <recommendedName>
        <fullName evidence="2">N-acetyltransferase domain-containing protein</fullName>
    </recommendedName>
</protein>
<dbReference type="CDD" id="cd04301">
    <property type="entry name" value="NAT_SF"/>
    <property type="match status" value="1"/>
</dbReference>
<dbReference type="InterPro" id="IPR000182">
    <property type="entry name" value="GNAT_dom"/>
</dbReference>
<feature type="region of interest" description="Disordered" evidence="1">
    <location>
        <begin position="1"/>
        <end position="27"/>
    </location>
</feature>
<accession>A0A0J6YQN5</accession>
<gene>
    <name evidence="3" type="ORF">CIRG_09453</name>
</gene>
<evidence type="ECO:0000313" key="3">
    <source>
        <dbReference type="EMBL" id="KMP09283.1"/>
    </source>
</evidence>
<evidence type="ECO:0000259" key="2">
    <source>
        <dbReference type="Pfam" id="PF00583"/>
    </source>
</evidence>
<dbReference type="Proteomes" id="UP000054565">
    <property type="component" value="Unassembled WGS sequence"/>
</dbReference>
<dbReference type="SUPFAM" id="SSF55729">
    <property type="entry name" value="Acyl-CoA N-acyltransferases (Nat)"/>
    <property type="match status" value="1"/>
</dbReference>
<proteinExistence type="predicted"/>
<dbReference type="AlphaFoldDB" id="A0A0J6YQN5"/>
<reference evidence="4" key="1">
    <citation type="journal article" date="2010" name="Genome Res.">
        <title>Population genomic sequencing of Coccidioides fungi reveals recent hybridization and transposon control.</title>
        <authorList>
            <person name="Neafsey D.E."/>
            <person name="Barker B.M."/>
            <person name="Sharpton T.J."/>
            <person name="Stajich J.E."/>
            <person name="Park D.J."/>
            <person name="Whiston E."/>
            <person name="Hung C.-Y."/>
            <person name="McMahan C."/>
            <person name="White J."/>
            <person name="Sykes S."/>
            <person name="Heiman D."/>
            <person name="Young S."/>
            <person name="Zeng Q."/>
            <person name="Abouelleil A."/>
            <person name="Aftuck L."/>
            <person name="Bessette D."/>
            <person name="Brown A."/>
            <person name="FitzGerald M."/>
            <person name="Lui A."/>
            <person name="Macdonald J.P."/>
            <person name="Priest M."/>
            <person name="Orbach M.J."/>
            <person name="Galgiani J.N."/>
            <person name="Kirkland T.N."/>
            <person name="Cole G.T."/>
            <person name="Birren B.W."/>
            <person name="Henn M.R."/>
            <person name="Taylor J.W."/>
            <person name="Rounsley S.D."/>
        </authorList>
    </citation>
    <scope>NUCLEOTIDE SEQUENCE [LARGE SCALE GENOMIC DNA]</scope>
    <source>
        <strain evidence="4">RMSCC 2394</strain>
    </source>
</reference>
<dbReference type="Pfam" id="PF00583">
    <property type="entry name" value="Acetyltransf_1"/>
    <property type="match status" value="1"/>
</dbReference>